<gene>
    <name evidence="9" type="ORF">GUJ93_ZPchr0002g25812</name>
</gene>
<evidence type="ECO:0008006" key="11">
    <source>
        <dbReference type="Google" id="ProtNLM"/>
    </source>
</evidence>
<sequence length="500" mass="53978">MYQYVFVATVVLVLAFGYGIKNRRCGGGKLPPSPPSLPFLGHLHLMGRLLHRSLHELHLRYGSDGGLLLLQLGRRRTLVVSTAAAAADVFKNHDLAFASRPHNAAADKMMVGSITFAPYGDQWRRGKKMAVVHLLSPGRVQSFAPVRAAEAAALVTETRRAAANGDGTVELRGLLYSYTNAVVTRATTGAAGTTADKLKQLLGNSTALVAGVQAEDHLPAAAARAVRWATGLEKKLDETVDEWDKFLSAILAEHMEKGKHDGAAGEEDFMEVLLRLREEGTAGFELTENQVKLIVKDMIGAATETTAVTLEWAMAELVANPPAISKLQYEITRVANGKEAITEAELSGMEYLKAVVKEVLRLHPAGPLLIPHASTAAAVVQGYEIPAKAMLFVNAWAIGRDPAAWDAPEEFRPERFLGGRVDFRGGDYQLVPFGAGRRICPGINFATPVLEMALVSLLHHFDWELPAGMRAAELDLSEAPGLSTPLLVPLRLVPKCKTLA</sequence>
<dbReference type="PANTHER" id="PTHR47955">
    <property type="entry name" value="CYTOCHROME P450 FAMILY 71 PROTEIN"/>
    <property type="match status" value="1"/>
</dbReference>
<evidence type="ECO:0000256" key="2">
    <source>
        <dbReference type="ARBA" id="ARBA00010617"/>
    </source>
</evidence>
<dbReference type="InterPro" id="IPR017972">
    <property type="entry name" value="Cyt_P450_CS"/>
</dbReference>
<keyword evidence="6 8" id="KW-0408">Iron</keyword>
<dbReference type="OrthoDB" id="1055148at2759"/>
<comment type="cofactor">
    <cofactor evidence="1">
        <name>heme</name>
        <dbReference type="ChEBI" id="CHEBI:30413"/>
    </cofactor>
</comment>
<dbReference type="PROSITE" id="PS00086">
    <property type="entry name" value="CYTOCHROME_P450"/>
    <property type="match status" value="1"/>
</dbReference>
<protein>
    <recommendedName>
        <fullName evidence="11">Cytochrome P450</fullName>
    </recommendedName>
</protein>
<evidence type="ECO:0000256" key="1">
    <source>
        <dbReference type="ARBA" id="ARBA00001971"/>
    </source>
</evidence>
<dbReference type="InterPro" id="IPR001128">
    <property type="entry name" value="Cyt_P450"/>
</dbReference>
<keyword evidence="5 8" id="KW-0560">Oxidoreductase</keyword>
<keyword evidence="3 8" id="KW-0349">Heme</keyword>
<dbReference type="GO" id="GO:0020037">
    <property type="term" value="F:heme binding"/>
    <property type="evidence" value="ECO:0007669"/>
    <property type="project" value="InterPro"/>
</dbReference>
<evidence type="ECO:0000313" key="9">
    <source>
        <dbReference type="EMBL" id="KAG8057520.1"/>
    </source>
</evidence>
<dbReference type="Proteomes" id="UP000729402">
    <property type="component" value="Unassembled WGS sequence"/>
</dbReference>
<evidence type="ECO:0000256" key="5">
    <source>
        <dbReference type="ARBA" id="ARBA00023002"/>
    </source>
</evidence>
<evidence type="ECO:0000256" key="6">
    <source>
        <dbReference type="ARBA" id="ARBA00023004"/>
    </source>
</evidence>
<name>A0A8J5S842_ZIZPA</name>
<dbReference type="GO" id="GO:0004497">
    <property type="term" value="F:monooxygenase activity"/>
    <property type="evidence" value="ECO:0007669"/>
    <property type="project" value="UniProtKB-KW"/>
</dbReference>
<reference evidence="9" key="1">
    <citation type="journal article" date="2021" name="bioRxiv">
        <title>Whole Genome Assembly and Annotation of Northern Wild Rice, Zizania palustris L., Supports a Whole Genome Duplication in the Zizania Genus.</title>
        <authorList>
            <person name="Haas M."/>
            <person name="Kono T."/>
            <person name="Macchietto M."/>
            <person name="Millas R."/>
            <person name="McGilp L."/>
            <person name="Shao M."/>
            <person name="Duquette J."/>
            <person name="Hirsch C.N."/>
            <person name="Kimball J."/>
        </authorList>
    </citation>
    <scope>NUCLEOTIDE SEQUENCE</scope>
    <source>
        <tissue evidence="9">Fresh leaf tissue</tissue>
    </source>
</reference>
<organism evidence="9 10">
    <name type="scientific">Zizania palustris</name>
    <name type="common">Northern wild rice</name>
    <dbReference type="NCBI Taxonomy" id="103762"/>
    <lineage>
        <taxon>Eukaryota</taxon>
        <taxon>Viridiplantae</taxon>
        <taxon>Streptophyta</taxon>
        <taxon>Embryophyta</taxon>
        <taxon>Tracheophyta</taxon>
        <taxon>Spermatophyta</taxon>
        <taxon>Magnoliopsida</taxon>
        <taxon>Liliopsida</taxon>
        <taxon>Poales</taxon>
        <taxon>Poaceae</taxon>
        <taxon>BOP clade</taxon>
        <taxon>Oryzoideae</taxon>
        <taxon>Oryzeae</taxon>
        <taxon>Zizaniinae</taxon>
        <taxon>Zizania</taxon>
    </lineage>
</organism>
<evidence type="ECO:0000256" key="4">
    <source>
        <dbReference type="ARBA" id="ARBA00022723"/>
    </source>
</evidence>
<accession>A0A8J5S842</accession>
<reference evidence="9" key="2">
    <citation type="submission" date="2021-02" db="EMBL/GenBank/DDBJ databases">
        <authorList>
            <person name="Kimball J.A."/>
            <person name="Haas M.W."/>
            <person name="Macchietto M."/>
            <person name="Kono T."/>
            <person name="Duquette J."/>
            <person name="Shao M."/>
        </authorList>
    </citation>
    <scope>NUCLEOTIDE SEQUENCE</scope>
    <source>
        <tissue evidence="9">Fresh leaf tissue</tissue>
    </source>
</reference>
<evidence type="ECO:0000256" key="3">
    <source>
        <dbReference type="ARBA" id="ARBA00022617"/>
    </source>
</evidence>
<dbReference type="FunFam" id="1.10.630.10:FF:000126">
    <property type="entry name" value="Predicted protein"/>
    <property type="match status" value="1"/>
</dbReference>
<dbReference type="EMBL" id="JAAALK010000287">
    <property type="protein sequence ID" value="KAG8057520.1"/>
    <property type="molecule type" value="Genomic_DNA"/>
</dbReference>
<keyword evidence="4 8" id="KW-0479">Metal-binding</keyword>
<dbReference type="AlphaFoldDB" id="A0A8J5S842"/>
<keyword evidence="10" id="KW-1185">Reference proteome</keyword>
<proteinExistence type="inferred from homology"/>
<dbReference type="CDD" id="cd11072">
    <property type="entry name" value="CYP71-like"/>
    <property type="match status" value="1"/>
</dbReference>
<evidence type="ECO:0000313" key="10">
    <source>
        <dbReference type="Proteomes" id="UP000729402"/>
    </source>
</evidence>
<comment type="similarity">
    <text evidence="2 8">Belongs to the cytochrome P450 family.</text>
</comment>
<evidence type="ECO:0000256" key="8">
    <source>
        <dbReference type="RuleBase" id="RU000461"/>
    </source>
</evidence>
<dbReference type="GO" id="GO:0005506">
    <property type="term" value="F:iron ion binding"/>
    <property type="evidence" value="ECO:0007669"/>
    <property type="project" value="InterPro"/>
</dbReference>
<evidence type="ECO:0000256" key="7">
    <source>
        <dbReference type="ARBA" id="ARBA00023033"/>
    </source>
</evidence>
<comment type="caution">
    <text evidence="9">The sequence shown here is derived from an EMBL/GenBank/DDBJ whole genome shotgun (WGS) entry which is preliminary data.</text>
</comment>
<dbReference type="GO" id="GO:0016705">
    <property type="term" value="F:oxidoreductase activity, acting on paired donors, with incorporation or reduction of molecular oxygen"/>
    <property type="evidence" value="ECO:0007669"/>
    <property type="project" value="InterPro"/>
</dbReference>
<keyword evidence="7 8" id="KW-0503">Monooxygenase</keyword>
<dbReference type="Pfam" id="PF00067">
    <property type="entry name" value="p450"/>
    <property type="match status" value="1"/>
</dbReference>
<dbReference type="PANTHER" id="PTHR47955:SF15">
    <property type="entry name" value="CYTOCHROME P450 71A2-LIKE"/>
    <property type="match status" value="1"/>
</dbReference>